<accession>A0A5B7K1V7</accession>
<proteinExistence type="predicted"/>
<comment type="caution">
    <text evidence="1">The sequence shown here is derived from an EMBL/GenBank/DDBJ whole genome shotgun (WGS) entry which is preliminary data.</text>
</comment>
<evidence type="ECO:0000313" key="1">
    <source>
        <dbReference type="EMBL" id="MPC98594.1"/>
    </source>
</evidence>
<reference evidence="1 2" key="1">
    <citation type="submission" date="2019-05" db="EMBL/GenBank/DDBJ databases">
        <title>Another draft genome of Portunus trituberculatus and its Hox gene families provides insights of decapod evolution.</title>
        <authorList>
            <person name="Jeong J.-H."/>
            <person name="Song I."/>
            <person name="Kim S."/>
            <person name="Choi T."/>
            <person name="Kim D."/>
            <person name="Ryu S."/>
            <person name="Kim W."/>
        </authorList>
    </citation>
    <scope>NUCLEOTIDE SEQUENCE [LARGE SCALE GENOMIC DNA]</scope>
    <source>
        <tissue evidence="1">Muscle</tissue>
    </source>
</reference>
<keyword evidence="2" id="KW-1185">Reference proteome</keyword>
<organism evidence="1 2">
    <name type="scientific">Portunus trituberculatus</name>
    <name type="common">Swimming crab</name>
    <name type="synonym">Neptunus trituberculatus</name>
    <dbReference type="NCBI Taxonomy" id="210409"/>
    <lineage>
        <taxon>Eukaryota</taxon>
        <taxon>Metazoa</taxon>
        <taxon>Ecdysozoa</taxon>
        <taxon>Arthropoda</taxon>
        <taxon>Crustacea</taxon>
        <taxon>Multicrustacea</taxon>
        <taxon>Malacostraca</taxon>
        <taxon>Eumalacostraca</taxon>
        <taxon>Eucarida</taxon>
        <taxon>Decapoda</taxon>
        <taxon>Pleocyemata</taxon>
        <taxon>Brachyura</taxon>
        <taxon>Eubrachyura</taxon>
        <taxon>Portunoidea</taxon>
        <taxon>Portunidae</taxon>
        <taxon>Portuninae</taxon>
        <taxon>Portunus</taxon>
    </lineage>
</organism>
<name>A0A5B7K1V7_PORTR</name>
<evidence type="ECO:0000313" key="2">
    <source>
        <dbReference type="Proteomes" id="UP000324222"/>
    </source>
</evidence>
<protein>
    <submittedName>
        <fullName evidence="1">Uncharacterized protein</fullName>
    </submittedName>
</protein>
<dbReference type="Proteomes" id="UP000324222">
    <property type="component" value="Unassembled WGS sequence"/>
</dbReference>
<dbReference type="EMBL" id="VSRR010114746">
    <property type="protein sequence ID" value="MPC98594.1"/>
    <property type="molecule type" value="Genomic_DNA"/>
</dbReference>
<sequence>MCRRRMWGITAVRWTRRLPWCWTRR</sequence>
<gene>
    <name evidence="1" type="ORF">E2C01_093968</name>
</gene>
<dbReference type="AlphaFoldDB" id="A0A5B7K1V7"/>